<dbReference type="EMBL" id="QNRF01000005">
    <property type="protein sequence ID" value="RBO82656.1"/>
    <property type="molecule type" value="Genomic_DNA"/>
</dbReference>
<name>A0A366CYB7_9GAMM</name>
<evidence type="ECO:0000313" key="2">
    <source>
        <dbReference type="EMBL" id="RBO82656.1"/>
    </source>
</evidence>
<organism evidence="2 3">
    <name type="scientific">Marinomonas aquiplantarum</name>
    <dbReference type="NCBI Taxonomy" id="491951"/>
    <lineage>
        <taxon>Bacteria</taxon>
        <taxon>Pseudomonadati</taxon>
        <taxon>Pseudomonadota</taxon>
        <taxon>Gammaproteobacteria</taxon>
        <taxon>Oceanospirillales</taxon>
        <taxon>Oceanospirillaceae</taxon>
        <taxon>Marinomonas</taxon>
    </lineage>
</organism>
<dbReference type="Proteomes" id="UP000252086">
    <property type="component" value="Unassembled WGS sequence"/>
</dbReference>
<feature type="transmembrane region" description="Helical" evidence="1">
    <location>
        <begin position="106"/>
        <end position="130"/>
    </location>
</feature>
<reference evidence="2 3" key="1">
    <citation type="submission" date="2018-06" db="EMBL/GenBank/DDBJ databases">
        <title>Genomic Encyclopedia of Type Strains, Phase III (KMG-III): the genomes of soil and plant-associated and newly described type strains.</title>
        <authorList>
            <person name="Whitman W."/>
        </authorList>
    </citation>
    <scope>NUCLEOTIDE SEQUENCE [LARGE SCALE GENOMIC DNA]</scope>
    <source>
        <strain evidence="2 3">CECT 7732</strain>
    </source>
</reference>
<evidence type="ECO:0000313" key="3">
    <source>
        <dbReference type="Proteomes" id="UP000252086"/>
    </source>
</evidence>
<keyword evidence="1" id="KW-0812">Transmembrane</keyword>
<keyword evidence="1" id="KW-0472">Membrane</keyword>
<sequence length="132" mass="14594">MVGESKNLSEGITPEELHKDRTMKLISFSIKKKTFSVGEALNETGMGFSEFVTTGQAIYTLDSNVSHEMDSSEVRNWNLKPDALFGYMGLIEFEHSVKSAQQAKNIAIWSIFISGILAVGSLGTSLYSIFFN</sequence>
<protein>
    <submittedName>
        <fullName evidence="2">Uncharacterized protein</fullName>
    </submittedName>
</protein>
<proteinExistence type="predicted"/>
<gene>
    <name evidence="2" type="ORF">DFP76_105123</name>
</gene>
<accession>A0A366CYB7</accession>
<keyword evidence="1" id="KW-1133">Transmembrane helix</keyword>
<comment type="caution">
    <text evidence="2">The sequence shown here is derived from an EMBL/GenBank/DDBJ whole genome shotgun (WGS) entry which is preliminary data.</text>
</comment>
<dbReference type="RefSeq" id="WP_113874617.1">
    <property type="nucleotide sequence ID" value="NZ_QNRF01000005.1"/>
</dbReference>
<dbReference type="AlphaFoldDB" id="A0A366CYB7"/>
<keyword evidence="3" id="KW-1185">Reference proteome</keyword>
<evidence type="ECO:0000256" key="1">
    <source>
        <dbReference type="SAM" id="Phobius"/>
    </source>
</evidence>